<feature type="domain" description="ABC transporter" evidence="12">
    <location>
        <begin position="394"/>
        <end position="617"/>
    </location>
</feature>
<feature type="transmembrane region" description="Helical" evidence="11">
    <location>
        <begin position="203"/>
        <end position="222"/>
    </location>
</feature>
<gene>
    <name evidence="14" type="ORF">HaLaN_24770</name>
</gene>
<evidence type="ECO:0000256" key="7">
    <source>
        <dbReference type="ARBA" id="ARBA00022840"/>
    </source>
</evidence>
<keyword evidence="7" id="KW-0067">ATP-binding</keyword>
<dbReference type="InterPro" id="IPR044726">
    <property type="entry name" value="ABCC_6TM_D2"/>
</dbReference>
<evidence type="ECO:0000256" key="6">
    <source>
        <dbReference type="ARBA" id="ARBA00022741"/>
    </source>
</evidence>
<organism evidence="14 15">
    <name type="scientific">Haematococcus lacustris</name>
    <name type="common">Green alga</name>
    <name type="synonym">Haematococcus pluvialis</name>
    <dbReference type="NCBI Taxonomy" id="44745"/>
    <lineage>
        <taxon>Eukaryota</taxon>
        <taxon>Viridiplantae</taxon>
        <taxon>Chlorophyta</taxon>
        <taxon>core chlorophytes</taxon>
        <taxon>Chlorophyceae</taxon>
        <taxon>CS clade</taxon>
        <taxon>Chlamydomonadales</taxon>
        <taxon>Haematococcaceae</taxon>
        <taxon>Haematococcus</taxon>
    </lineage>
</organism>
<feature type="region of interest" description="Disordered" evidence="10">
    <location>
        <begin position="623"/>
        <end position="643"/>
    </location>
</feature>
<dbReference type="SUPFAM" id="SSF52540">
    <property type="entry name" value="P-loop containing nucleoside triphosphate hydrolases"/>
    <property type="match status" value="2"/>
</dbReference>
<feature type="transmembrane region" description="Helical" evidence="11">
    <location>
        <begin position="840"/>
        <end position="862"/>
    </location>
</feature>
<dbReference type="CDD" id="cd03244">
    <property type="entry name" value="ABCC_MRP_domain2"/>
    <property type="match status" value="1"/>
</dbReference>
<feature type="transmembrane region" description="Helical" evidence="11">
    <location>
        <begin position="816"/>
        <end position="834"/>
    </location>
</feature>
<dbReference type="EMBL" id="BLLF01003175">
    <property type="protein sequence ID" value="GFH26596.1"/>
    <property type="molecule type" value="Genomic_DNA"/>
</dbReference>
<evidence type="ECO:0008006" key="16">
    <source>
        <dbReference type="Google" id="ProtNLM"/>
    </source>
</evidence>
<dbReference type="PANTHER" id="PTHR24223">
    <property type="entry name" value="ATP-BINDING CASSETTE SUB-FAMILY C"/>
    <property type="match status" value="1"/>
</dbReference>
<feature type="transmembrane region" description="Helical" evidence="11">
    <location>
        <begin position="302"/>
        <end position="327"/>
    </location>
</feature>
<comment type="caution">
    <text evidence="14">The sequence shown here is derived from an EMBL/GenBank/DDBJ whole genome shotgun (WGS) entry which is preliminary data.</text>
</comment>
<evidence type="ECO:0000256" key="10">
    <source>
        <dbReference type="SAM" id="MobiDB-lite"/>
    </source>
</evidence>
<dbReference type="PROSITE" id="PS50929">
    <property type="entry name" value="ABC_TM1F"/>
    <property type="match status" value="2"/>
</dbReference>
<feature type="transmembrane region" description="Helical" evidence="11">
    <location>
        <begin position="228"/>
        <end position="249"/>
    </location>
</feature>
<keyword evidence="5" id="KW-0677">Repeat</keyword>
<evidence type="ECO:0000256" key="4">
    <source>
        <dbReference type="ARBA" id="ARBA00022692"/>
    </source>
</evidence>
<dbReference type="Pfam" id="PF00664">
    <property type="entry name" value="ABC_membrane"/>
    <property type="match status" value="2"/>
</dbReference>
<feature type="domain" description="ABC transmembrane type-1" evidence="13">
    <location>
        <begin position="85"/>
        <end position="366"/>
    </location>
</feature>
<dbReference type="GO" id="GO:0016887">
    <property type="term" value="F:ATP hydrolysis activity"/>
    <property type="evidence" value="ECO:0007669"/>
    <property type="project" value="InterPro"/>
</dbReference>
<dbReference type="Gene3D" id="3.40.50.300">
    <property type="entry name" value="P-loop containing nucleotide triphosphate hydrolases"/>
    <property type="match status" value="2"/>
</dbReference>
<proteinExistence type="inferred from homology"/>
<dbReference type="InterPro" id="IPR011527">
    <property type="entry name" value="ABC1_TM_dom"/>
</dbReference>
<evidence type="ECO:0000256" key="3">
    <source>
        <dbReference type="ARBA" id="ARBA00022448"/>
    </source>
</evidence>
<keyword evidence="4 11" id="KW-0812">Transmembrane</keyword>
<evidence type="ECO:0000313" key="15">
    <source>
        <dbReference type="Proteomes" id="UP000485058"/>
    </source>
</evidence>
<dbReference type="InterPro" id="IPR044746">
    <property type="entry name" value="ABCC_6TM_D1"/>
</dbReference>
<dbReference type="Proteomes" id="UP000485058">
    <property type="component" value="Unassembled WGS sequence"/>
</dbReference>
<dbReference type="PANTHER" id="PTHR24223:SF443">
    <property type="entry name" value="MULTIDRUG-RESISTANCE LIKE PROTEIN 1, ISOFORM I"/>
    <property type="match status" value="1"/>
</dbReference>
<dbReference type="SUPFAM" id="SSF90123">
    <property type="entry name" value="ABC transporter transmembrane region"/>
    <property type="match status" value="2"/>
</dbReference>
<dbReference type="FunFam" id="3.40.50.300:FF:000163">
    <property type="entry name" value="Multidrug resistance-associated protein member 4"/>
    <property type="match status" value="1"/>
</dbReference>
<keyword evidence="3" id="KW-0813">Transport</keyword>
<feature type="domain" description="ABC transporter" evidence="12">
    <location>
        <begin position="1038"/>
        <end position="1272"/>
    </location>
</feature>
<dbReference type="CDD" id="cd03250">
    <property type="entry name" value="ABCC_MRP_domain1"/>
    <property type="match status" value="1"/>
</dbReference>
<evidence type="ECO:0000256" key="8">
    <source>
        <dbReference type="ARBA" id="ARBA00022989"/>
    </source>
</evidence>
<keyword evidence="9 11" id="KW-0472">Membrane</keyword>
<name>A0A6A0A2V3_HAELA</name>
<feature type="transmembrane region" description="Helical" evidence="11">
    <location>
        <begin position="126"/>
        <end position="143"/>
    </location>
</feature>
<dbReference type="GO" id="GO:0140359">
    <property type="term" value="F:ABC-type transporter activity"/>
    <property type="evidence" value="ECO:0007669"/>
    <property type="project" value="InterPro"/>
</dbReference>
<dbReference type="InterPro" id="IPR003439">
    <property type="entry name" value="ABC_transporter-like_ATP-bd"/>
</dbReference>
<feature type="domain" description="ABC transmembrane type-1" evidence="13">
    <location>
        <begin position="686"/>
        <end position="975"/>
    </location>
</feature>
<comment type="similarity">
    <text evidence="2">Belongs to the ABC transporter superfamily. ABCC family. Conjugate transporter (TC 3.A.1.208) subfamily.</text>
</comment>
<dbReference type="GO" id="GO:0005774">
    <property type="term" value="C:vacuolar membrane"/>
    <property type="evidence" value="ECO:0007669"/>
    <property type="project" value="UniProtKB-SubCell"/>
</dbReference>
<dbReference type="InterPro" id="IPR027417">
    <property type="entry name" value="P-loop_NTPase"/>
</dbReference>
<evidence type="ECO:0000256" key="9">
    <source>
        <dbReference type="ARBA" id="ARBA00023136"/>
    </source>
</evidence>
<dbReference type="Gene3D" id="1.20.1560.10">
    <property type="entry name" value="ABC transporter type 1, transmembrane domain"/>
    <property type="match status" value="2"/>
</dbReference>
<keyword evidence="8 11" id="KW-1133">Transmembrane helix</keyword>
<feature type="non-terminal residue" evidence="14">
    <location>
        <position position="1"/>
    </location>
</feature>
<evidence type="ECO:0000256" key="11">
    <source>
        <dbReference type="SAM" id="Phobius"/>
    </source>
</evidence>
<evidence type="ECO:0000256" key="2">
    <source>
        <dbReference type="ARBA" id="ARBA00009726"/>
    </source>
</evidence>
<reference evidence="14 15" key="1">
    <citation type="submission" date="2020-02" db="EMBL/GenBank/DDBJ databases">
        <title>Draft genome sequence of Haematococcus lacustris strain NIES-144.</title>
        <authorList>
            <person name="Morimoto D."/>
            <person name="Nakagawa S."/>
            <person name="Yoshida T."/>
            <person name="Sawayama S."/>
        </authorList>
    </citation>
    <scope>NUCLEOTIDE SEQUENCE [LARGE SCALE GENOMIC DNA]</scope>
    <source>
        <strain evidence="14 15">NIES-144</strain>
    </source>
</reference>
<dbReference type="CDD" id="cd18580">
    <property type="entry name" value="ABC_6TM_ABCC_D2"/>
    <property type="match status" value="1"/>
</dbReference>
<dbReference type="SMART" id="SM00382">
    <property type="entry name" value="AAA"/>
    <property type="match status" value="2"/>
</dbReference>
<dbReference type="GO" id="GO:0005524">
    <property type="term" value="F:ATP binding"/>
    <property type="evidence" value="ECO:0007669"/>
    <property type="project" value="UniProtKB-KW"/>
</dbReference>
<evidence type="ECO:0000256" key="1">
    <source>
        <dbReference type="ARBA" id="ARBA00004128"/>
    </source>
</evidence>
<feature type="transmembrane region" description="Helical" evidence="11">
    <location>
        <begin position="339"/>
        <end position="357"/>
    </location>
</feature>
<evidence type="ECO:0000259" key="12">
    <source>
        <dbReference type="PROSITE" id="PS50893"/>
    </source>
</evidence>
<dbReference type="InterPro" id="IPR050173">
    <property type="entry name" value="ABC_transporter_C-like"/>
</dbReference>
<dbReference type="InterPro" id="IPR017871">
    <property type="entry name" value="ABC_transporter-like_CS"/>
</dbReference>
<dbReference type="Pfam" id="PF00005">
    <property type="entry name" value="ABC_tran"/>
    <property type="match status" value="2"/>
</dbReference>
<feature type="transmembrane region" description="Helical" evidence="11">
    <location>
        <begin position="744"/>
        <end position="765"/>
    </location>
</feature>
<keyword evidence="15" id="KW-1185">Reference proteome</keyword>
<evidence type="ECO:0000313" key="14">
    <source>
        <dbReference type="EMBL" id="GFH26596.1"/>
    </source>
</evidence>
<sequence length="1295" mass="141826">MGAGNKYTESDATAGFFNKYSFKWINPIVSAARKDNVPLEACVLPPEQTADVAYERFRTAWEAAVAKGNPKLRQVLMSVYGKDLFLAGLFKLLWSVCVIMGAFFFVRTLQFHVNRHPEWYQPYQGWVLAACFFLDGYVLGIALQRMTYGCMTVGVSVRAALTNAICRKSFAMASISKAMASDAVSFVASDITKIFDGIQDIHYLWTAPIEAMAILTILVVLVKQWALPGWGVVFIVMPCQYLFGWRIILHKKANAANTQERGSIFQELLPAMKLVKYYAWERYFEKTVSDIRKRELAIQFRVALIKTIQVMMVFSTPPATALVIFSAYEVNVARITSTLTFPILSLFNILRFPLVVLPKAMRAASDMLASLQRVEEFLLAEVPDRQPMNPTAGVSIRDAEFKYPNATVPFTLSVPEFSVKKGEVVGIVGRVGAGKSSLVSAILGNMEKLHGSATCGGRVAYVPQNPWCQNLTLRDSILFGKEFDPEAYDAVIHACALELDLQILPQGDQSYAGLRGINLSGGQRQRLNVARAAYADSDMVLLDNALSAVDHHTAHHMFSNCVRGLMRDKAVVMITHQVEFLPQMDKVAIMEDGRMLYFGPWNERARELLSKVLPTSHLLAAAGGAEQPRDAPKKTRPAGTGSLNLGVTDLKGSMGKKKEKKTALTVNEAMVTLVANSPGWGTVFTITFLIFLACQTSRQISDWWLRQWTSDARVWYPNSIIKKNPVGTGPDDPFTALTAGQAYIITYAIPVLFFIFSMFFRGAGFHWWTHGAGQRLHSRAVHNTLYAPLGFFLQNPVGELLLAFTKDQDMMDENLVDSLHYLGIYGLIMLSTIITVSTTIYYFSVFAGVLIIVTLIMLVFYLPAATKLKGHRTSTAGALVGLVAETLEGLSVIQAFNKTEYFIQTAIQRNDVHHAAVFTGESLNLWLAHWCDLYGAILVLAVSCFAVGLAEELGAATVGLAFSNTIQSLFNLAAVEKIGWLATSIPVEGAAKADSASSGEAGNGGKPDLSIVVTADKGKAGTLDADGAPINWPSRGTVVFDNVWMKYAPSAPFALKGVTFSLAHHDKVGVVGRTGSGKSTLLLALYRMFELEKGNIFVDGANIASMTLRRLRRGLSIIPQEPVVFSGTVRTNLDPFNEHTDVELWDVIKQASLEEQVKRTGGLDGRVAGTGSGAWSLGQQQLVCLARAALRKVPVLCLDEATAAMDPATEQEVQAVIKRVFMARTIITIAHRLDTVIESDKVLVMEAGVLKENAEPSALLADRESMFSKLVDKTGEAAAAALRQMAADFFAIAGY</sequence>
<dbReference type="InterPro" id="IPR003593">
    <property type="entry name" value="AAA+_ATPase"/>
</dbReference>
<protein>
    <recommendedName>
        <fullName evidence="16">ABC transporter</fullName>
    </recommendedName>
</protein>
<dbReference type="PROSITE" id="PS00211">
    <property type="entry name" value="ABC_TRANSPORTER_1"/>
    <property type="match status" value="1"/>
</dbReference>
<feature type="transmembrane region" description="Helical" evidence="11">
    <location>
        <begin position="785"/>
        <end position="804"/>
    </location>
</feature>
<dbReference type="PROSITE" id="PS50893">
    <property type="entry name" value="ABC_TRANSPORTER_2"/>
    <property type="match status" value="2"/>
</dbReference>
<comment type="subcellular location">
    <subcellularLocation>
        <location evidence="1">Vacuole membrane</location>
        <topology evidence="1">Multi-pass membrane protein</topology>
    </subcellularLocation>
</comment>
<dbReference type="FunFam" id="3.40.50.300:FF:000997">
    <property type="entry name" value="Multidrug resistance-associated protein 1"/>
    <property type="match status" value="1"/>
</dbReference>
<dbReference type="CDD" id="cd18579">
    <property type="entry name" value="ABC_6TM_ABCC_D1"/>
    <property type="match status" value="1"/>
</dbReference>
<feature type="transmembrane region" description="Helical" evidence="11">
    <location>
        <begin position="84"/>
        <end position="106"/>
    </location>
</feature>
<keyword evidence="6" id="KW-0547">Nucleotide-binding</keyword>
<evidence type="ECO:0000259" key="13">
    <source>
        <dbReference type="PROSITE" id="PS50929"/>
    </source>
</evidence>
<evidence type="ECO:0000256" key="5">
    <source>
        <dbReference type="ARBA" id="ARBA00022737"/>
    </source>
</evidence>
<accession>A0A6A0A2V3</accession>
<dbReference type="InterPro" id="IPR036640">
    <property type="entry name" value="ABC1_TM_sf"/>
</dbReference>